<organism evidence="3 4">
    <name type="scientific">Viridothelium virens</name>
    <name type="common">Speckled blister lichen</name>
    <name type="synonym">Trypethelium virens</name>
    <dbReference type="NCBI Taxonomy" id="1048519"/>
    <lineage>
        <taxon>Eukaryota</taxon>
        <taxon>Fungi</taxon>
        <taxon>Dikarya</taxon>
        <taxon>Ascomycota</taxon>
        <taxon>Pezizomycotina</taxon>
        <taxon>Dothideomycetes</taxon>
        <taxon>Dothideomycetes incertae sedis</taxon>
        <taxon>Trypetheliales</taxon>
        <taxon>Trypetheliaceae</taxon>
        <taxon>Viridothelium</taxon>
    </lineage>
</organism>
<dbReference type="OrthoDB" id="5421784at2759"/>
<feature type="compositionally biased region" description="Gly residues" evidence="1">
    <location>
        <begin position="336"/>
        <end position="357"/>
    </location>
</feature>
<name>A0A6A6HH58_VIRVR</name>
<feature type="compositionally biased region" description="Polar residues" evidence="1">
    <location>
        <begin position="234"/>
        <end position="246"/>
    </location>
</feature>
<protein>
    <submittedName>
        <fullName evidence="3">Uncharacterized protein</fullName>
    </submittedName>
</protein>
<keyword evidence="2" id="KW-1133">Transmembrane helix</keyword>
<evidence type="ECO:0000256" key="2">
    <source>
        <dbReference type="SAM" id="Phobius"/>
    </source>
</evidence>
<evidence type="ECO:0000256" key="1">
    <source>
        <dbReference type="SAM" id="MobiDB-lite"/>
    </source>
</evidence>
<feature type="compositionally biased region" description="Low complexity" evidence="1">
    <location>
        <begin position="164"/>
        <end position="188"/>
    </location>
</feature>
<feature type="compositionally biased region" description="Low complexity" evidence="1">
    <location>
        <begin position="538"/>
        <end position="549"/>
    </location>
</feature>
<dbReference type="AlphaFoldDB" id="A0A6A6HH58"/>
<feature type="region of interest" description="Disordered" evidence="1">
    <location>
        <begin position="1"/>
        <end position="33"/>
    </location>
</feature>
<sequence length="625" mass="62302">MEHPPKRQRISRTASRWRHQQGDVGRTSADKPQFVHQASDVAPATYEASCDQCPEAVGNPSYQGHTRKLSEGKGTIFHRRQASNESNISLGLTVTVQASINPAGSTSVLTTLPTVPTVVPYPSDLTVPAVPTASLTVPTVPSYPFTTTTSQVITSIIPTESEPAVSAAAAGTSSNGSSSSSQTTPSEGMIGLTPSANGGSTQVVLTPPPTPFPSTPSASVFPSGSNSTSSASSTFPPNENVTTSAFTTYPDGAIGYTTIDLGPMSTTESSSMTSITGALSPSALSSQISAASVSASEASTATSITPSSTSSSISSTNAQSTSSIASSPSSQPSSTGGAGGTGGGNGSTGNPGGGSGGTSSAAPSNGTNTTPTPVVVGGVVGGVAGVAVLLLVALLFLRWYKRRGQARQPLDGDDTEVAGAAGPMTQISNRFPPVAAAAGFLNRFSAPRTPPEPPERGFQRVSGRKIPSMFSGARPDSDPINPFADPMPSSVPTSYYRDSEGSFGMGGDAPGAGPAAVAGAAGVAGAGPSGAHDLPSDESVAPEAAATDAAEQEKFMPGPARVPVIHPGGPYSPAATSAAVPGLDGVDASERLLTPASATVGPGTLGRSHPSMDGSRGSRFTENVE</sequence>
<feature type="compositionally biased region" description="Low complexity" evidence="1">
    <location>
        <begin position="215"/>
        <end position="233"/>
    </location>
</feature>
<evidence type="ECO:0000313" key="4">
    <source>
        <dbReference type="Proteomes" id="UP000800092"/>
    </source>
</evidence>
<keyword evidence="2" id="KW-0812">Transmembrane</keyword>
<accession>A0A6A6HH58</accession>
<dbReference type="Proteomes" id="UP000800092">
    <property type="component" value="Unassembled WGS sequence"/>
</dbReference>
<feature type="compositionally biased region" description="Low complexity" evidence="1">
    <location>
        <begin position="511"/>
        <end position="521"/>
    </location>
</feature>
<feature type="region of interest" description="Disordered" evidence="1">
    <location>
        <begin position="444"/>
        <end position="579"/>
    </location>
</feature>
<feature type="compositionally biased region" description="Basic residues" evidence="1">
    <location>
        <begin position="1"/>
        <end position="19"/>
    </location>
</feature>
<evidence type="ECO:0000313" key="3">
    <source>
        <dbReference type="EMBL" id="KAF2237232.1"/>
    </source>
</evidence>
<feature type="region of interest" description="Disordered" evidence="1">
    <location>
        <begin position="594"/>
        <end position="625"/>
    </location>
</feature>
<feature type="region of interest" description="Disordered" evidence="1">
    <location>
        <begin position="301"/>
        <end position="369"/>
    </location>
</feature>
<proteinExistence type="predicted"/>
<feature type="compositionally biased region" description="Low complexity" evidence="1">
    <location>
        <begin position="358"/>
        <end position="367"/>
    </location>
</feature>
<keyword evidence="2" id="KW-0472">Membrane</keyword>
<feature type="transmembrane region" description="Helical" evidence="2">
    <location>
        <begin position="374"/>
        <end position="397"/>
    </location>
</feature>
<reference evidence="3" key="1">
    <citation type="journal article" date="2020" name="Stud. Mycol.">
        <title>101 Dothideomycetes genomes: a test case for predicting lifestyles and emergence of pathogens.</title>
        <authorList>
            <person name="Haridas S."/>
            <person name="Albert R."/>
            <person name="Binder M."/>
            <person name="Bloem J."/>
            <person name="Labutti K."/>
            <person name="Salamov A."/>
            <person name="Andreopoulos B."/>
            <person name="Baker S."/>
            <person name="Barry K."/>
            <person name="Bills G."/>
            <person name="Bluhm B."/>
            <person name="Cannon C."/>
            <person name="Castanera R."/>
            <person name="Culley D."/>
            <person name="Daum C."/>
            <person name="Ezra D."/>
            <person name="Gonzalez J."/>
            <person name="Henrissat B."/>
            <person name="Kuo A."/>
            <person name="Liang C."/>
            <person name="Lipzen A."/>
            <person name="Lutzoni F."/>
            <person name="Magnuson J."/>
            <person name="Mondo S."/>
            <person name="Nolan M."/>
            <person name="Ohm R."/>
            <person name="Pangilinan J."/>
            <person name="Park H.-J."/>
            <person name="Ramirez L."/>
            <person name="Alfaro M."/>
            <person name="Sun H."/>
            <person name="Tritt A."/>
            <person name="Yoshinaga Y."/>
            <person name="Zwiers L.-H."/>
            <person name="Turgeon B."/>
            <person name="Goodwin S."/>
            <person name="Spatafora J."/>
            <person name="Crous P."/>
            <person name="Grigoriev I."/>
        </authorList>
    </citation>
    <scope>NUCLEOTIDE SEQUENCE</scope>
    <source>
        <strain evidence="3">Tuck. ex Michener</strain>
    </source>
</reference>
<feature type="compositionally biased region" description="Low complexity" evidence="1">
    <location>
        <begin position="301"/>
        <end position="335"/>
    </location>
</feature>
<feature type="region of interest" description="Disordered" evidence="1">
    <location>
        <begin position="164"/>
        <end position="246"/>
    </location>
</feature>
<gene>
    <name evidence="3" type="ORF">EV356DRAFT_530339</name>
</gene>
<keyword evidence="4" id="KW-1185">Reference proteome</keyword>
<dbReference type="EMBL" id="ML991781">
    <property type="protein sequence ID" value="KAF2237232.1"/>
    <property type="molecule type" value="Genomic_DNA"/>
</dbReference>